<dbReference type="AlphaFoldDB" id="A0A2N5GHP8"/>
<organism evidence="2 4">
    <name type="scientific">Bacillus canaveralius</name>
    <dbReference type="NCBI Taxonomy" id="1403243"/>
    <lineage>
        <taxon>Bacteria</taxon>
        <taxon>Bacillati</taxon>
        <taxon>Bacillota</taxon>
        <taxon>Bacilli</taxon>
        <taxon>Bacillales</taxon>
        <taxon>Bacillaceae</taxon>
        <taxon>Bacillus</taxon>
    </lineage>
</organism>
<evidence type="ECO:0000313" key="5">
    <source>
        <dbReference type="Proteomes" id="UP000235114"/>
    </source>
</evidence>
<gene>
    <name evidence="2" type="ORF">CU635_18470</name>
    <name evidence="3" type="ORF">CVD25_14760</name>
</gene>
<reference evidence="3 5" key="2">
    <citation type="submission" date="2017-12" db="EMBL/GenBank/DDBJ databases">
        <title>Comparative Functional Genomics of Dry Heat Resistant strains isolated from the Viking Spacecraft.</title>
        <authorList>
            <person name="Seuylemezian A."/>
            <person name="Cooper K."/>
            <person name="Vaishampayan P."/>
        </authorList>
    </citation>
    <scope>NUCLEOTIDE SEQUENCE [LARGE SCALE GENOMIC DNA]</scope>
    <source>
        <strain evidence="3 5">ATCC 29669</strain>
    </source>
</reference>
<evidence type="ECO:0000313" key="2">
    <source>
        <dbReference type="EMBL" id="PLR80303.1"/>
    </source>
</evidence>
<name>A0A2N5GHP8_9BACI</name>
<feature type="compositionally biased region" description="Basic and acidic residues" evidence="1">
    <location>
        <begin position="1"/>
        <end position="12"/>
    </location>
</feature>
<proteinExistence type="predicted"/>
<evidence type="ECO:0000313" key="3">
    <source>
        <dbReference type="EMBL" id="PLR95478.1"/>
    </source>
</evidence>
<protein>
    <submittedName>
        <fullName evidence="2">Uncharacterized protein</fullName>
    </submittedName>
</protein>
<feature type="region of interest" description="Disordered" evidence="1">
    <location>
        <begin position="1"/>
        <end position="28"/>
    </location>
</feature>
<dbReference type="Proteomes" id="UP000234951">
    <property type="component" value="Unassembled WGS sequence"/>
</dbReference>
<dbReference type="EMBL" id="PGVD01000038">
    <property type="protein sequence ID" value="PLR95478.1"/>
    <property type="molecule type" value="Genomic_DNA"/>
</dbReference>
<accession>A0A2N5GHP8</accession>
<evidence type="ECO:0000313" key="4">
    <source>
        <dbReference type="Proteomes" id="UP000234951"/>
    </source>
</evidence>
<reference evidence="2 4" key="1">
    <citation type="submission" date="2017-11" db="EMBL/GenBank/DDBJ databases">
        <title>Comparitive Functional Genomics of Dry Heat Resistant strains isolated from the Viking Spacecraft.</title>
        <authorList>
            <person name="Seuylemezian A."/>
            <person name="Cooper K."/>
            <person name="Vaishampayan P."/>
        </authorList>
    </citation>
    <scope>NUCLEOTIDE SEQUENCE [LARGE SCALE GENOMIC DNA]</scope>
    <source>
        <strain evidence="2 4">M4.6</strain>
    </source>
</reference>
<comment type="caution">
    <text evidence="2">The sequence shown here is derived from an EMBL/GenBank/DDBJ whole genome shotgun (WGS) entry which is preliminary data.</text>
</comment>
<dbReference type="EMBL" id="PGVA01000054">
    <property type="protein sequence ID" value="PLR80303.1"/>
    <property type="molecule type" value="Genomic_DNA"/>
</dbReference>
<dbReference type="Proteomes" id="UP000235114">
    <property type="component" value="Unassembled WGS sequence"/>
</dbReference>
<sequence>MKEVLQQVRDDLENTFAHPGSASLDDSIRQLEEARQQYGDRGTMIEDVIRSVTHARNAREQLEHAGDISSTAAFGEAFVALDQAIESYTNPDNDPV</sequence>
<dbReference type="RefSeq" id="WP_101578848.1">
    <property type="nucleotide sequence ID" value="NZ_PGVA01000054.1"/>
</dbReference>
<evidence type="ECO:0000256" key="1">
    <source>
        <dbReference type="SAM" id="MobiDB-lite"/>
    </source>
</evidence>
<keyword evidence="5" id="KW-1185">Reference proteome</keyword>
<dbReference type="OrthoDB" id="2875573at2"/>